<feature type="non-terminal residue" evidence="1">
    <location>
        <position position="1"/>
    </location>
</feature>
<accession>A0ABN7W555</accession>
<evidence type="ECO:0000313" key="1">
    <source>
        <dbReference type="EMBL" id="CAG8817183.1"/>
    </source>
</evidence>
<name>A0ABN7W555_GIGMA</name>
<reference evidence="1 2" key="1">
    <citation type="submission" date="2021-06" db="EMBL/GenBank/DDBJ databases">
        <authorList>
            <person name="Kallberg Y."/>
            <person name="Tangrot J."/>
            <person name="Rosling A."/>
        </authorList>
    </citation>
    <scope>NUCLEOTIDE SEQUENCE [LARGE SCALE GENOMIC DNA]</scope>
    <source>
        <strain evidence="1 2">120-4 pot B 10/14</strain>
    </source>
</reference>
<evidence type="ECO:0000313" key="2">
    <source>
        <dbReference type="Proteomes" id="UP000789901"/>
    </source>
</evidence>
<proteinExistence type="predicted"/>
<comment type="caution">
    <text evidence="1">The sequence shown here is derived from an EMBL/GenBank/DDBJ whole genome shotgun (WGS) entry which is preliminary data.</text>
</comment>
<gene>
    <name evidence="1" type="ORF">GMARGA_LOCUS26738</name>
</gene>
<dbReference type="EMBL" id="CAJVQB010031640">
    <property type="protein sequence ID" value="CAG8817183.1"/>
    <property type="molecule type" value="Genomic_DNA"/>
</dbReference>
<dbReference type="Proteomes" id="UP000789901">
    <property type="component" value="Unassembled WGS sequence"/>
</dbReference>
<organism evidence="1 2">
    <name type="scientific">Gigaspora margarita</name>
    <dbReference type="NCBI Taxonomy" id="4874"/>
    <lineage>
        <taxon>Eukaryota</taxon>
        <taxon>Fungi</taxon>
        <taxon>Fungi incertae sedis</taxon>
        <taxon>Mucoromycota</taxon>
        <taxon>Glomeromycotina</taxon>
        <taxon>Glomeromycetes</taxon>
        <taxon>Diversisporales</taxon>
        <taxon>Gigasporaceae</taxon>
        <taxon>Gigaspora</taxon>
    </lineage>
</organism>
<sequence>LNNIVVSLYHEYDIANRDFINDVNQIIDNQPIVFEYKDLPDNEQLNSNASAIKRRDMLAGDGFCNLDQSLKCSLGYLE</sequence>
<protein>
    <submittedName>
        <fullName evidence="1">6707_t:CDS:1</fullName>
    </submittedName>
</protein>
<keyword evidence="2" id="KW-1185">Reference proteome</keyword>